<feature type="compositionally biased region" description="Basic and acidic residues" evidence="1">
    <location>
        <begin position="294"/>
        <end position="310"/>
    </location>
</feature>
<dbReference type="Pfam" id="PF14223">
    <property type="entry name" value="Retrotran_gag_2"/>
    <property type="match status" value="1"/>
</dbReference>
<feature type="region of interest" description="Disordered" evidence="1">
    <location>
        <begin position="405"/>
        <end position="496"/>
    </location>
</feature>
<name>A0A409WYF4_9AGAR</name>
<gene>
    <name evidence="3" type="ORF">CVT26_004120</name>
</gene>
<dbReference type="PANTHER" id="PTHR11439:SF463">
    <property type="entry name" value="REVERSE TRANSCRIPTASE TY1_COPIA-TYPE DOMAIN-CONTAINING PROTEIN"/>
    <property type="match status" value="1"/>
</dbReference>
<protein>
    <recommendedName>
        <fullName evidence="2">Reverse transcriptase Ty1/copia-type domain-containing protein</fullName>
    </recommendedName>
</protein>
<dbReference type="EMBL" id="NHYE01004612">
    <property type="protein sequence ID" value="PPQ83529.1"/>
    <property type="molecule type" value="Genomic_DNA"/>
</dbReference>
<dbReference type="STRING" id="231916.A0A409WYF4"/>
<dbReference type="Proteomes" id="UP000284706">
    <property type="component" value="Unassembled WGS sequence"/>
</dbReference>
<evidence type="ECO:0000259" key="2">
    <source>
        <dbReference type="Pfam" id="PF07727"/>
    </source>
</evidence>
<dbReference type="CDD" id="cd09272">
    <property type="entry name" value="RNase_HI_RT_Ty1"/>
    <property type="match status" value="1"/>
</dbReference>
<dbReference type="InterPro" id="IPR043502">
    <property type="entry name" value="DNA/RNA_pol_sf"/>
</dbReference>
<organism evidence="3 4">
    <name type="scientific">Gymnopilus dilepis</name>
    <dbReference type="NCBI Taxonomy" id="231916"/>
    <lineage>
        <taxon>Eukaryota</taxon>
        <taxon>Fungi</taxon>
        <taxon>Dikarya</taxon>
        <taxon>Basidiomycota</taxon>
        <taxon>Agaricomycotina</taxon>
        <taxon>Agaricomycetes</taxon>
        <taxon>Agaricomycetidae</taxon>
        <taxon>Agaricales</taxon>
        <taxon>Agaricineae</taxon>
        <taxon>Hymenogastraceae</taxon>
        <taxon>Gymnopilus</taxon>
    </lineage>
</organism>
<accession>A0A409WYF4</accession>
<proteinExistence type="predicted"/>
<dbReference type="InterPro" id="IPR013103">
    <property type="entry name" value="RVT_2"/>
</dbReference>
<feature type="compositionally biased region" description="Low complexity" evidence="1">
    <location>
        <begin position="311"/>
        <end position="320"/>
    </location>
</feature>
<dbReference type="AlphaFoldDB" id="A0A409WYF4"/>
<evidence type="ECO:0000313" key="3">
    <source>
        <dbReference type="EMBL" id="PPQ83529.1"/>
    </source>
</evidence>
<dbReference type="OrthoDB" id="3344688at2759"/>
<dbReference type="InParanoid" id="A0A409WYF4"/>
<keyword evidence="4" id="KW-1185">Reference proteome</keyword>
<dbReference type="Pfam" id="PF07727">
    <property type="entry name" value="RVT_2"/>
    <property type="match status" value="1"/>
</dbReference>
<sequence>MTVPDTSTVTAAPTVDTGDAVRPIVSEKTVNFTFKGDLLDKSKGNWKEWSKTVKAHLEMSGLGAHLMDSPGHGLPPKASTHPNARRNWDHNERVAMAYINLSIAKAETELCEGKTTAKECWDALSDFHLNEGPIKQINLIQKALNTPIPHDKSIVFHARDIRDDIRRAFQMPGGVTEETFTCIALLNGLGFSPDHSHTRAIIQRDMQLAPGDKPYKSDRIIQLLEQELQMILGNEQRSAVLGQSVALAARIPGASSGLPHADQPPGEVCENCKRPGHTSKYCVRGPNGGMKGKSIQEAKAARRADIEAAKSRPGSSPSSRSGGGNSSKVPYTFKDSTGKALYTIEVDSSAIPALDSATPRTEFAGLASFDPFTSSDLVTLAEIEDIEYDGFAAIAEEEHKMAEIVEGSTPNAVKYDSEEEEELVPPKYDVTPVLTPPDQPAPEHVIPEPDAEPQMPPDQDPDPGQEPRRSTRLAKQPADNNAKQTRLEKAVADSKAAAERVRAMREEKRRKRVEDIREEERRNDPRVVEEHAMEELREVFQRMNIAEGDNAESAHLVDQVLAAIADTSNIDPRTFGMEDEPKSYAEAKLSSDADKWEAGYREEITSLKDMKVFKLVPRSKVPKGCKIRKGRPIFTRKRNEHGETIRYKVRLVFKGFEQIYGKDYTHTTSPTARMESWRILLHIAACLDWDAQQIDIKTAFLYGLLPDDEVQYMEQPEGFVEQGFEDYVWRIERGLYGMKQAGRIWNKTMDSAMRSWGFTPLKSESCIYYRVQDGNTVIAAVHVDDFLSIANSAAANQVFKDQMRTKWIISDLGEPKFCIGIAIGRDRALKIVSLSQIALIDKVVHQFGQEESYPVSVPFDPGLKLRRPKPDSLSPEEREKLAKLPYRSLVGCLLYLAIGTRPDIAYSVQQLSQYLDSYSYAHWNAAIRVVRYLKGTRDLKLVLGGQGGNTLVGFTDSDWANCLDTRRSVGGYCFSLGSGIISWSAKKQKTVATSSCEAEYTAAFEASKEAVWLRTLLGEINLTQAEPTRLLCDNNAAITLSEDPVLHSRAKHIDIHYHFLRERVAEKNISLSYVNTTNNLADIFTKGLDRVKFTRLRQLLGLR</sequence>
<feature type="domain" description="Reverse transcriptase Ty1/copia-type" evidence="2">
    <location>
        <begin position="612"/>
        <end position="859"/>
    </location>
</feature>
<reference evidence="3 4" key="1">
    <citation type="journal article" date="2018" name="Evol. Lett.">
        <title>Horizontal gene cluster transfer increased hallucinogenic mushroom diversity.</title>
        <authorList>
            <person name="Reynolds H.T."/>
            <person name="Vijayakumar V."/>
            <person name="Gluck-Thaler E."/>
            <person name="Korotkin H.B."/>
            <person name="Matheny P.B."/>
            <person name="Slot J.C."/>
        </authorList>
    </citation>
    <scope>NUCLEOTIDE SEQUENCE [LARGE SCALE GENOMIC DNA]</scope>
    <source>
        <strain evidence="3 4">SRW20</strain>
    </source>
</reference>
<comment type="caution">
    <text evidence="3">The sequence shown here is derived from an EMBL/GenBank/DDBJ whole genome shotgun (WGS) entry which is preliminary data.</text>
</comment>
<evidence type="ECO:0000313" key="4">
    <source>
        <dbReference type="Proteomes" id="UP000284706"/>
    </source>
</evidence>
<dbReference type="PANTHER" id="PTHR11439">
    <property type="entry name" value="GAG-POL-RELATED RETROTRANSPOSON"/>
    <property type="match status" value="1"/>
</dbReference>
<feature type="region of interest" description="Disordered" evidence="1">
    <location>
        <begin position="283"/>
        <end position="331"/>
    </location>
</feature>
<feature type="compositionally biased region" description="Basic and acidic residues" evidence="1">
    <location>
        <begin position="485"/>
        <end position="496"/>
    </location>
</feature>
<dbReference type="SUPFAM" id="SSF56672">
    <property type="entry name" value="DNA/RNA polymerases"/>
    <property type="match status" value="1"/>
</dbReference>
<evidence type="ECO:0000256" key="1">
    <source>
        <dbReference type="SAM" id="MobiDB-lite"/>
    </source>
</evidence>